<feature type="domain" description="NfeD integral membrane" evidence="7">
    <location>
        <begin position="246"/>
        <end position="362"/>
    </location>
</feature>
<keyword evidence="2 5" id="KW-0812">Transmembrane</keyword>
<dbReference type="SUPFAM" id="SSF141322">
    <property type="entry name" value="NfeD domain-like"/>
    <property type="match status" value="1"/>
</dbReference>
<protein>
    <submittedName>
        <fullName evidence="9">Uncharacterized protein</fullName>
    </submittedName>
</protein>
<dbReference type="HOGENOM" id="CLU_024619_1_1_2"/>
<gene>
    <name evidence="9" type="ordered locus">Pyrfu_1728</name>
</gene>
<evidence type="ECO:0000259" key="7">
    <source>
        <dbReference type="Pfam" id="PF24961"/>
    </source>
</evidence>
<feature type="domain" description="NfeD-like C-terminal" evidence="6">
    <location>
        <begin position="385"/>
        <end position="439"/>
    </location>
</feature>
<dbReference type="SUPFAM" id="SSF52096">
    <property type="entry name" value="ClpP/crotonase"/>
    <property type="match status" value="1"/>
</dbReference>
<name>G0ECL3_PYRF1</name>
<dbReference type="InParanoid" id="G0ECL3"/>
<evidence type="ECO:0000256" key="1">
    <source>
        <dbReference type="ARBA" id="ARBA00004141"/>
    </source>
</evidence>
<feature type="domain" description="NfeD1b N-terminal" evidence="8">
    <location>
        <begin position="43"/>
        <end position="134"/>
    </location>
</feature>
<sequence>MRRVRLAALILFFLFPFVLGSLNTCVVHAYTQRWGPGAVLAKVHGTIDEGVRAYIEEALAIAKNKHWPLILYLDTPGGYLDTALSIVDMIDRSGVPVITYAGGRWAVSAGTLILISSPLAYASPHTVIGSMQPVMVTPEGVKPVNFSKIINTLLKILEVHCEVYGRNYTAVKLFVVSNLNLDGEEAYRYHVIDGVANSIDELLVKINGSIVKLYNGDEALIVVNGPVEYVEMPLRYRVVSFLSDPTISSLLLSLGSLIIIISLASGHLMYAPLGLLLLLLGLFGLGYTVNTLALLLVILGAILLAIDMIVIPGFGITGATGAIMLVLGLALLPLSGNLLVTAEYVRILLYTAISIGVFFAALSTIIAYKVASVVRSKPVYQPDPIGKKGRALDEIHPDKEGFVIIEGEYWVARSRGGVVKPGEEVIVVGKDGPTLIVEKASKGGSAG</sequence>
<organism evidence="9 10">
    <name type="scientific">Pyrolobus fumarii (strain DSM 11204 / 1A)</name>
    <dbReference type="NCBI Taxonomy" id="694429"/>
    <lineage>
        <taxon>Archaea</taxon>
        <taxon>Thermoproteota</taxon>
        <taxon>Thermoprotei</taxon>
        <taxon>Desulfurococcales</taxon>
        <taxon>Pyrodictiaceae</taxon>
        <taxon>Pyrolobus</taxon>
    </lineage>
</organism>
<dbReference type="eggNOG" id="arCOG01910">
    <property type="taxonomic scope" value="Archaea"/>
</dbReference>
<evidence type="ECO:0000313" key="9">
    <source>
        <dbReference type="EMBL" id="AEM39583.1"/>
    </source>
</evidence>
<evidence type="ECO:0000313" key="10">
    <source>
        <dbReference type="Proteomes" id="UP000001037"/>
    </source>
</evidence>
<dbReference type="Pfam" id="PF01957">
    <property type="entry name" value="NfeD"/>
    <property type="match status" value="1"/>
</dbReference>
<reference evidence="9 10" key="1">
    <citation type="journal article" date="2011" name="Stand. Genomic Sci.">
        <title>Complete genome sequence of the hyperthermophilic chemolithoautotroph Pyrolobus fumarii type strain (1A).</title>
        <authorList>
            <person name="Anderson I."/>
            <person name="Goker M."/>
            <person name="Nolan M."/>
            <person name="Lucas S."/>
            <person name="Hammon N."/>
            <person name="Deshpande S."/>
            <person name="Cheng J.F."/>
            <person name="Tapia R."/>
            <person name="Han C."/>
            <person name="Goodwin L."/>
            <person name="Pitluck S."/>
            <person name="Huntemann M."/>
            <person name="Liolios K."/>
            <person name="Ivanova N."/>
            <person name="Pagani I."/>
            <person name="Mavromatis K."/>
            <person name="Ovchinikova G."/>
            <person name="Pati A."/>
            <person name="Chen A."/>
            <person name="Palaniappan K."/>
            <person name="Land M."/>
            <person name="Hauser L."/>
            <person name="Brambilla E.M."/>
            <person name="Huber H."/>
            <person name="Yasawong M."/>
            <person name="Rohde M."/>
            <person name="Spring S."/>
            <person name="Abt B."/>
            <person name="Sikorski J."/>
            <person name="Wirth R."/>
            <person name="Detter J.C."/>
            <person name="Woyke T."/>
            <person name="Bristow J."/>
            <person name="Eisen J.A."/>
            <person name="Markowitz V."/>
            <person name="Hugenholtz P."/>
            <person name="Kyrpides N.C."/>
            <person name="Klenk H.P."/>
            <person name="Lapidus A."/>
        </authorList>
    </citation>
    <scope>NUCLEOTIDE SEQUENCE [LARGE SCALE GENOMIC DNA]</scope>
    <source>
        <strain evidence="10">DSM 11204 / 1A</strain>
    </source>
</reference>
<dbReference type="STRING" id="694429.Pyrfu_1728"/>
<dbReference type="GO" id="GO:0016020">
    <property type="term" value="C:membrane"/>
    <property type="evidence" value="ECO:0007669"/>
    <property type="project" value="UniProtKB-SubCell"/>
</dbReference>
<dbReference type="InterPro" id="IPR052165">
    <property type="entry name" value="Membrane_assoc_protease"/>
</dbReference>
<dbReference type="Gene3D" id="2.40.50.140">
    <property type="entry name" value="Nucleic acid-binding proteins"/>
    <property type="match status" value="1"/>
</dbReference>
<dbReference type="InterPro" id="IPR056739">
    <property type="entry name" value="NfeD_membrane"/>
</dbReference>
<accession>G0ECL3</accession>
<evidence type="ECO:0000256" key="4">
    <source>
        <dbReference type="ARBA" id="ARBA00023136"/>
    </source>
</evidence>
<dbReference type="AlphaFoldDB" id="G0ECL3"/>
<dbReference type="InterPro" id="IPR012340">
    <property type="entry name" value="NA-bd_OB-fold"/>
</dbReference>
<dbReference type="Gene3D" id="3.90.226.10">
    <property type="entry name" value="2-enoyl-CoA Hydratase, Chain A, domain 1"/>
    <property type="match status" value="1"/>
</dbReference>
<keyword evidence="3 5" id="KW-1133">Transmembrane helix</keyword>
<dbReference type="InterPro" id="IPR002810">
    <property type="entry name" value="NfeD-like_C"/>
</dbReference>
<feature type="transmembrane region" description="Helical" evidence="5">
    <location>
        <begin position="347"/>
        <end position="368"/>
    </location>
</feature>
<dbReference type="KEGG" id="pfm:Pyrfu_1728"/>
<feature type="transmembrane region" description="Helical" evidence="5">
    <location>
        <begin position="276"/>
        <end position="306"/>
    </location>
</feature>
<dbReference type="OrthoDB" id="28112at2157"/>
<keyword evidence="4 5" id="KW-0472">Membrane</keyword>
<dbReference type="PANTHER" id="PTHR33507:SF4">
    <property type="entry name" value="NODULATION COMPETITIVENESS PROTEIN NFED"/>
    <property type="match status" value="1"/>
</dbReference>
<comment type="subcellular location">
    <subcellularLocation>
        <location evidence="1">Membrane</location>
        <topology evidence="1">Multi-pass membrane protein</topology>
    </subcellularLocation>
</comment>
<dbReference type="PANTHER" id="PTHR33507">
    <property type="entry name" value="INNER MEMBRANE PROTEIN YBBJ"/>
    <property type="match status" value="1"/>
</dbReference>
<dbReference type="Proteomes" id="UP000001037">
    <property type="component" value="Chromosome"/>
</dbReference>
<keyword evidence="10" id="KW-1185">Reference proteome</keyword>
<feature type="transmembrane region" description="Helical" evidence="5">
    <location>
        <begin position="313"/>
        <end position="335"/>
    </location>
</feature>
<evidence type="ECO:0000256" key="5">
    <source>
        <dbReference type="SAM" id="Phobius"/>
    </source>
</evidence>
<dbReference type="EMBL" id="CP002838">
    <property type="protein sequence ID" value="AEM39583.1"/>
    <property type="molecule type" value="Genomic_DNA"/>
</dbReference>
<evidence type="ECO:0000256" key="2">
    <source>
        <dbReference type="ARBA" id="ARBA00022692"/>
    </source>
</evidence>
<evidence type="ECO:0000259" key="8">
    <source>
        <dbReference type="Pfam" id="PF25145"/>
    </source>
</evidence>
<dbReference type="Pfam" id="PF25145">
    <property type="entry name" value="NfeD1b_N"/>
    <property type="match status" value="1"/>
</dbReference>
<dbReference type="Pfam" id="PF24961">
    <property type="entry name" value="NfeD_membrane"/>
    <property type="match status" value="1"/>
</dbReference>
<dbReference type="InterPro" id="IPR029045">
    <property type="entry name" value="ClpP/crotonase-like_dom_sf"/>
</dbReference>
<dbReference type="GeneID" id="11138917"/>
<proteinExistence type="predicted"/>
<dbReference type="InterPro" id="IPR056738">
    <property type="entry name" value="NfeD1b_N"/>
</dbReference>
<dbReference type="RefSeq" id="WP_014027260.1">
    <property type="nucleotide sequence ID" value="NC_015931.1"/>
</dbReference>
<evidence type="ECO:0000259" key="6">
    <source>
        <dbReference type="Pfam" id="PF01957"/>
    </source>
</evidence>
<evidence type="ECO:0000256" key="3">
    <source>
        <dbReference type="ARBA" id="ARBA00022989"/>
    </source>
</evidence>